<feature type="region of interest" description="Disordered" evidence="1">
    <location>
        <begin position="15"/>
        <end position="37"/>
    </location>
</feature>
<accession>A0A8T8WZE0</accession>
<dbReference type="GeneID" id="37169689"/>
<evidence type="ECO:0000313" key="2">
    <source>
        <dbReference type="EMBL" id="RAH81010.1"/>
    </source>
</evidence>
<dbReference type="AlphaFoldDB" id="A0A8T8WZE0"/>
<name>A0A8T8WZE0_ASPJA</name>
<reference evidence="2 3" key="1">
    <citation type="submission" date="2018-02" db="EMBL/GenBank/DDBJ databases">
        <title>The genomes of Aspergillus section Nigri reveals drivers in fungal speciation.</title>
        <authorList>
            <consortium name="DOE Joint Genome Institute"/>
            <person name="Vesth T.C."/>
            <person name="Nybo J."/>
            <person name="Theobald S."/>
            <person name="Brandl J."/>
            <person name="Frisvad J.C."/>
            <person name="Nielsen K.F."/>
            <person name="Lyhne E.K."/>
            <person name="Kogle M.E."/>
            <person name="Kuo A."/>
            <person name="Riley R."/>
            <person name="Clum A."/>
            <person name="Nolan M."/>
            <person name="Lipzen A."/>
            <person name="Salamov A."/>
            <person name="Henrissat B."/>
            <person name="Wiebenga A."/>
            <person name="De vries R.P."/>
            <person name="Grigoriev I.V."/>
            <person name="Mortensen U.H."/>
            <person name="Andersen M.R."/>
            <person name="Baker S.E."/>
        </authorList>
    </citation>
    <scope>NUCLEOTIDE SEQUENCE [LARGE SCALE GENOMIC DNA]</scope>
    <source>
        <strain evidence="2 3">CBS 114.51</strain>
    </source>
</reference>
<keyword evidence="3" id="KW-1185">Reference proteome</keyword>
<protein>
    <submittedName>
        <fullName evidence="2">Uncharacterized protein</fullName>
    </submittedName>
</protein>
<gene>
    <name evidence="2" type="ORF">BO86DRAFT_119411</name>
</gene>
<sequence>MFRCKIKLRPLARHDAVTNQQHHASSDSIAPSPPNLQHPIQVELNTSHITEFDSDFPRFPLAKCHASPSGPSAQHSSRCRNQVFSSEAAYPIPPPTILVVWLRRPSWHCIYRRTSEMHEDFLCRRPCHRGMSATRPRTASLAMCRGFEWKGQLSVSWEERLISCEVPGVRRSQGREWRCTWTRGRMLLAKNLCLPRSAAGLDSGCGKVGRHLDTNGRASIPRSAI</sequence>
<feature type="compositionally biased region" description="Polar residues" evidence="1">
    <location>
        <begin position="17"/>
        <end position="29"/>
    </location>
</feature>
<evidence type="ECO:0000313" key="3">
    <source>
        <dbReference type="Proteomes" id="UP000249497"/>
    </source>
</evidence>
<dbReference type="RefSeq" id="XP_025526904.1">
    <property type="nucleotide sequence ID" value="XM_025665997.1"/>
</dbReference>
<proteinExistence type="predicted"/>
<dbReference type="Proteomes" id="UP000249497">
    <property type="component" value="Unassembled WGS sequence"/>
</dbReference>
<dbReference type="EMBL" id="KZ824799">
    <property type="protein sequence ID" value="RAH81010.1"/>
    <property type="molecule type" value="Genomic_DNA"/>
</dbReference>
<organism evidence="2 3">
    <name type="scientific">Aspergillus japonicus CBS 114.51</name>
    <dbReference type="NCBI Taxonomy" id="1448312"/>
    <lineage>
        <taxon>Eukaryota</taxon>
        <taxon>Fungi</taxon>
        <taxon>Dikarya</taxon>
        <taxon>Ascomycota</taxon>
        <taxon>Pezizomycotina</taxon>
        <taxon>Eurotiomycetes</taxon>
        <taxon>Eurotiomycetidae</taxon>
        <taxon>Eurotiales</taxon>
        <taxon>Aspergillaceae</taxon>
        <taxon>Aspergillus</taxon>
        <taxon>Aspergillus subgen. Circumdati</taxon>
    </lineage>
</organism>
<evidence type="ECO:0000256" key="1">
    <source>
        <dbReference type="SAM" id="MobiDB-lite"/>
    </source>
</evidence>